<evidence type="ECO:0000313" key="6">
    <source>
        <dbReference type="EMBL" id="GAA1731067.1"/>
    </source>
</evidence>
<feature type="domain" description="Glycosyltransferase 2-like" evidence="5">
    <location>
        <begin position="17"/>
        <end position="192"/>
    </location>
</feature>
<dbReference type="EMBL" id="BAAAPM010000005">
    <property type="protein sequence ID" value="GAA1731067.1"/>
    <property type="molecule type" value="Genomic_DNA"/>
</dbReference>
<reference evidence="6 7" key="1">
    <citation type="journal article" date="2019" name="Int. J. Syst. Evol. Microbiol.">
        <title>The Global Catalogue of Microorganisms (GCM) 10K type strain sequencing project: providing services to taxonomists for standard genome sequencing and annotation.</title>
        <authorList>
            <consortium name="The Broad Institute Genomics Platform"/>
            <consortium name="The Broad Institute Genome Sequencing Center for Infectious Disease"/>
            <person name="Wu L."/>
            <person name="Ma J."/>
        </authorList>
    </citation>
    <scope>NUCLEOTIDE SEQUENCE [LARGE SCALE GENOMIC DNA]</scope>
    <source>
        <strain evidence="6 7">JCM 15589</strain>
    </source>
</reference>
<name>A0ABN2JL83_9MICO</name>
<keyword evidence="3" id="KW-0328">Glycosyltransferase</keyword>
<dbReference type="CDD" id="cd04186">
    <property type="entry name" value="GT_2_like_c"/>
    <property type="match status" value="1"/>
</dbReference>
<keyword evidence="4" id="KW-0808">Transferase</keyword>
<dbReference type="InterPro" id="IPR029044">
    <property type="entry name" value="Nucleotide-diphossugar_trans"/>
</dbReference>
<evidence type="ECO:0000313" key="7">
    <source>
        <dbReference type="Proteomes" id="UP001501138"/>
    </source>
</evidence>
<accession>A0ABN2JL83</accession>
<dbReference type="Proteomes" id="UP001501138">
    <property type="component" value="Unassembled WGS sequence"/>
</dbReference>
<protein>
    <recommendedName>
        <fullName evidence="5">Glycosyltransferase 2-like domain-containing protein</fullName>
    </recommendedName>
</protein>
<comment type="similarity">
    <text evidence="2">Belongs to the glycosyltransferase 2 family.</text>
</comment>
<evidence type="ECO:0000256" key="1">
    <source>
        <dbReference type="ARBA" id="ARBA00004776"/>
    </source>
</evidence>
<evidence type="ECO:0000256" key="4">
    <source>
        <dbReference type="ARBA" id="ARBA00022679"/>
    </source>
</evidence>
<keyword evidence="7" id="KW-1185">Reference proteome</keyword>
<evidence type="ECO:0000256" key="3">
    <source>
        <dbReference type="ARBA" id="ARBA00022676"/>
    </source>
</evidence>
<dbReference type="Pfam" id="PF00535">
    <property type="entry name" value="Glycos_transf_2"/>
    <property type="match status" value="1"/>
</dbReference>
<dbReference type="PANTHER" id="PTHR43179">
    <property type="entry name" value="RHAMNOSYLTRANSFERASE WBBL"/>
    <property type="match status" value="1"/>
</dbReference>
<sequence>MTTARLRPFTAEVGSVVLNYDTPDDTLEAVASLMRSSWLDQHVVVVDNSTDPAERERLSAGLPGSVSYLPTGENLGYAAGNNRGIELLLDGGVEYVLVVNPDARVEGGTVEGLVRTAQRVGDAGFVGPRIVHGGSSPATVQSDGGRVDWSLGGATRHAAGGVRLEEAPHGIDHVDYVTGACALLRRRMLEDVGLMPEDYFLYFEETEHALAAAKRGWACVVDRDVRAHHYRRSTATVPSRAYVYYMTRNRAVFASRHCGEADAVDRAYAHLDETFLEPWALLVEERAPALSPAFAQVVAVAKEHGRRGVTGRFEGLEEFGVDDVAGWDDGR</sequence>
<comment type="caution">
    <text evidence="6">The sequence shown here is derived from an EMBL/GenBank/DDBJ whole genome shotgun (WGS) entry which is preliminary data.</text>
</comment>
<dbReference type="Gene3D" id="3.90.550.10">
    <property type="entry name" value="Spore Coat Polysaccharide Biosynthesis Protein SpsA, Chain A"/>
    <property type="match status" value="1"/>
</dbReference>
<evidence type="ECO:0000256" key="2">
    <source>
        <dbReference type="ARBA" id="ARBA00006739"/>
    </source>
</evidence>
<gene>
    <name evidence="6" type="ORF">GCM10009809_28240</name>
</gene>
<dbReference type="InterPro" id="IPR001173">
    <property type="entry name" value="Glyco_trans_2-like"/>
</dbReference>
<proteinExistence type="inferred from homology"/>
<dbReference type="PANTHER" id="PTHR43179:SF12">
    <property type="entry name" value="GALACTOFURANOSYLTRANSFERASE GLFT2"/>
    <property type="match status" value="1"/>
</dbReference>
<organism evidence="6 7">
    <name type="scientific">Isoptericola hypogeus</name>
    <dbReference type="NCBI Taxonomy" id="300179"/>
    <lineage>
        <taxon>Bacteria</taxon>
        <taxon>Bacillati</taxon>
        <taxon>Actinomycetota</taxon>
        <taxon>Actinomycetes</taxon>
        <taxon>Micrococcales</taxon>
        <taxon>Promicromonosporaceae</taxon>
        <taxon>Isoptericola</taxon>
    </lineage>
</organism>
<dbReference type="SUPFAM" id="SSF53448">
    <property type="entry name" value="Nucleotide-diphospho-sugar transferases"/>
    <property type="match status" value="1"/>
</dbReference>
<comment type="pathway">
    <text evidence="1">Cell wall biogenesis; cell wall polysaccharide biosynthesis.</text>
</comment>
<evidence type="ECO:0000259" key="5">
    <source>
        <dbReference type="Pfam" id="PF00535"/>
    </source>
</evidence>